<feature type="region of interest" description="Disordered" evidence="4">
    <location>
        <begin position="569"/>
        <end position="597"/>
    </location>
</feature>
<feature type="compositionally biased region" description="Basic residues" evidence="4">
    <location>
        <begin position="583"/>
        <end position="597"/>
    </location>
</feature>
<protein>
    <recommendedName>
        <fullName evidence="6">Methyl-accepting transducer domain-containing protein</fullName>
    </recommendedName>
</protein>
<keyword evidence="1 2" id="KW-0807">Transducer</keyword>
<dbReference type="EMBL" id="JXRR01000017">
    <property type="protein sequence ID" value="KIL46006.1"/>
    <property type="molecule type" value="Genomic_DNA"/>
</dbReference>
<dbReference type="PANTHER" id="PTHR32089:SF112">
    <property type="entry name" value="LYSOZYME-LIKE PROTEIN-RELATED"/>
    <property type="match status" value="1"/>
</dbReference>
<comment type="caution">
    <text evidence="7">The sequence shown here is derived from an EMBL/GenBank/DDBJ whole genome shotgun (WGS) entry which is preliminary data.</text>
</comment>
<keyword evidence="5" id="KW-0812">Transmembrane</keyword>
<feature type="coiled-coil region" evidence="3">
    <location>
        <begin position="324"/>
        <end position="351"/>
    </location>
</feature>
<evidence type="ECO:0000256" key="1">
    <source>
        <dbReference type="ARBA" id="ARBA00023224"/>
    </source>
</evidence>
<dbReference type="PANTHER" id="PTHR32089">
    <property type="entry name" value="METHYL-ACCEPTING CHEMOTAXIS PROTEIN MCPB"/>
    <property type="match status" value="1"/>
</dbReference>
<dbReference type="RefSeq" id="WP_041059351.1">
    <property type="nucleotide sequence ID" value="NZ_JXRR01000017.1"/>
</dbReference>
<dbReference type="GO" id="GO:0007165">
    <property type="term" value="P:signal transduction"/>
    <property type="evidence" value="ECO:0007669"/>
    <property type="project" value="UniProtKB-KW"/>
</dbReference>
<feature type="domain" description="Methyl-accepting transducer" evidence="6">
    <location>
        <begin position="288"/>
        <end position="527"/>
    </location>
</feature>
<proteinExistence type="predicted"/>
<dbReference type="SMART" id="SM00283">
    <property type="entry name" value="MA"/>
    <property type="match status" value="1"/>
</dbReference>
<dbReference type="Gene3D" id="1.10.287.950">
    <property type="entry name" value="Methyl-accepting chemotaxis protein"/>
    <property type="match status" value="1"/>
</dbReference>
<evidence type="ECO:0000313" key="7">
    <source>
        <dbReference type="EMBL" id="KIL46006.1"/>
    </source>
</evidence>
<dbReference type="PATRIC" id="fig|220754.4.peg.2697"/>
<evidence type="ECO:0000256" key="2">
    <source>
        <dbReference type="PROSITE-ProRule" id="PRU00284"/>
    </source>
</evidence>
<dbReference type="Gene3D" id="6.10.340.10">
    <property type="match status" value="1"/>
</dbReference>
<keyword evidence="3" id="KW-0175">Coiled coil</keyword>
<dbReference type="SUPFAM" id="SSF58104">
    <property type="entry name" value="Methyl-accepting chemotaxis protein (MCP) signaling domain"/>
    <property type="match status" value="1"/>
</dbReference>
<name>A0A0C2VNJ7_9BACL</name>
<keyword evidence="5" id="KW-1133">Transmembrane helix</keyword>
<evidence type="ECO:0000259" key="6">
    <source>
        <dbReference type="PROSITE" id="PS50111"/>
    </source>
</evidence>
<dbReference type="AlphaFoldDB" id="A0A0C2VNJ7"/>
<dbReference type="GO" id="GO:0016020">
    <property type="term" value="C:membrane"/>
    <property type="evidence" value="ECO:0007669"/>
    <property type="project" value="InterPro"/>
</dbReference>
<evidence type="ECO:0000256" key="3">
    <source>
        <dbReference type="SAM" id="Coils"/>
    </source>
</evidence>
<evidence type="ECO:0000256" key="5">
    <source>
        <dbReference type="SAM" id="Phobius"/>
    </source>
</evidence>
<dbReference type="InterPro" id="IPR004089">
    <property type="entry name" value="MCPsignal_dom"/>
</dbReference>
<sequence>MQGIFKYRRWAGNLRSKTGLKKREGFSLKTRLLVPLLSIVFISTSIIGFQSYSSSVDRTTELIEQRLMREVTLSNEIIRNSMLMHVGNEEAFIKQVNQAAEQQKANLGQDELFADIFLLQDGETSSLGRQSKNFLLSASTVKEIEEKKKGIVHKEENGINYIFAFFNVQELKGEYVIAIPQENYLSQQQELAESILILLCIALAITFFLTSWIVQSISKPIQLLQSDMKAVREGFIHKKRNELKTTIPEILSLNKSFSVMMDHISLLIGNLKKTSTNLSSVGGELKNASEELVLNNIPLKKNVSQMKSGAELTSEQSAASLEHFNQMTIHLKNMMDQMEELMENTEKMKSSRTTGEQSIDVITGSLTEFVQRLSPFSSAIHNIEKQSEEVSKVVAFINEIAENTKLLALNAAIEAARAGEAGSGFAVVAKEVRSLAEKAAEATQSISDSLNKMKKMTSQAVEQFNEIEALSILKVQDAQVKKKAFDKMIEEMSLAESGLNELKNHTQTVQKTLPAVKEATESVSAIAKSAHTNAELVKAEFTVQESRMLQAAKLGNRLAQISSELDEISSSTLLREESDPTSKGKKRFKWNAKKKAS</sequence>
<feature type="transmembrane region" description="Helical" evidence="5">
    <location>
        <begin position="195"/>
        <end position="214"/>
    </location>
</feature>
<dbReference type="Pfam" id="PF00015">
    <property type="entry name" value="MCPsignal"/>
    <property type="match status" value="1"/>
</dbReference>
<dbReference type="Proteomes" id="UP000031972">
    <property type="component" value="Unassembled WGS sequence"/>
</dbReference>
<dbReference type="PROSITE" id="PS50111">
    <property type="entry name" value="CHEMOTAXIS_TRANSDUC_2"/>
    <property type="match status" value="1"/>
</dbReference>
<gene>
    <name evidence="7" type="ORF">KR50_26810</name>
</gene>
<evidence type="ECO:0000313" key="8">
    <source>
        <dbReference type="Proteomes" id="UP000031972"/>
    </source>
</evidence>
<evidence type="ECO:0000256" key="4">
    <source>
        <dbReference type="SAM" id="MobiDB-lite"/>
    </source>
</evidence>
<keyword evidence="8" id="KW-1185">Reference proteome</keyword>
<accession>A0A0C2VNJ7</accession>
<keyword evidence="5" id="KW-0472">Membrane</keyword>
<reference evidence="7 8" key="1">
    <citation type="submission" date="2015-01" db="EMBL/GenBank/DDBJ databases">
        <title>Jeotgalibacillus campisalis genome sequencing.</title>
        <authorList>
            <person name="Goh K.M."/>
            <person name="Chan K.-G."/>
            <person name="Yaakop A.S."/>
            <person name="Ee R."/>
            <person name="Gan H.M."/>
            <person name="Chan C.S."/>
        </authorList>
    </citation>
    <scope>NUCLEOTIDE SEQUENCE [LARGE SCALE GENOMIC DNA]</scope>
    <source>
        <strain evidence="7 8">SF-57</strain>
    </source>
</reference>
<dbReference type="OrthoDB" id="2010115at2"/>
<organism evidence="7 8">
    <name type="scientific">Jeotgalibacillus campisalis</name>
    <dbReference type="NCBI Taxonomy" id="220754"/>
    <lineage>
        <taxon>Bacteria</taxon>
        <taxon>Bacillati</taxon>
        <taxon>Bacillota</taxon>
        <taxon>Bacilli</taxon>
        <taxon>Bacillales</taxon>
        <taxon>Caryophanaceae</taxon>
        <taxon>Jeotgalibacillus</taxon>
    </lineage>
</organism>